<feature type="domain" description="DNA-directed DNA polymerase family B multifunctional" evidence="14">
    <location>
        <begin position="842"/>
        <end position="1305"/>
    </location>
</feature>
<dbReference type="Pfam" id="PF08996">
    <property type="entry name" value="zf-DNA_Pol"/>
    <property type="match status" value="1"/>
</dbReference>
<evidence type="ECO:0000256" key="12">
    <source>
        <dbReference type="RuleBase" id="RU000442"/>
    </source>
</evidence>
<dbReference type="InterPro" id="IPR006172">
    <property type="entry name" value="DNA-dir_DNA_pol_B"/>
</dbReference>
<keyword evidence="7" id="KW-0863">Zinc-finger</keyword>
<evidence type="ECO:0000259" key="15">
    <source>
        <dbReference type="Pfam" id="PF03104"/>
    </source>
</evidence>
<gene>
    <name evidence="18" type="ORF">CSSPJE1EN1_LOCUS6923</name>
</gene>
<evidence type="ECO:0000256" key="4">
    <source>
        <dbReference type="ARBA" id="ARBA00022695"/>
    </source>
</evidence>
<evidence type="ECO:0000256" key="8">
    <source>
        <dbReference type="ARBA" id="ARBA00022833"/>
    </source>
</evidence>
<organism evidence="18 19">
    <name type="scientific">Sphagnum jensenii</name>
    <dbReference type="NCBI Taxonomy" id="128206"/>
    <lineage>
        <taxon>Eukaryota</taxon>
        <taxon>Viridiplantae</taxon>
        <taxon>Streptophyta</taxon>
        <taxon>Embryophyta</taxon>
        <taxon>Bryophyta</taxon>
        <taxon>Sphagnophytina</taxon>
        <taxon>Sphagnopsida</taxon>
        <taxon>Sphagnales</taxon>
        <taxon>Sphagnaceae</taxon>
        <taxon>Sphagnum</taxon>
    </lineage>
</organism>
<evidence type="ECO:0000313" key="18">
    <source>
        <dbReference type="EMBL" id="CAK9261445.1"/>
    </source>
</evidence>
<dbReference type="Gene3D" id="3.30.70.2820">
    <property type="match status" value="1"/>
</dbReference>
<evidence type="ECO:0000256" key="3">
    <source>
        <dbReference type="ARBA" id="ARBA00022679"/>
    </source>
</evidence>
<evidence type="ECO:0000256" key="11">
    <source>
        <dbReference type="ARBA" id="ARBA00023242"/>
    </source>
</evidence>
<keyword evidence="19" id="KW-1185">Reference proteome</keyword>
<dbReference type="InterPro" id="IPR038256">
    <property type="entry name" value="Pol_alpha_znc_sf"/>
</dbReference>
<dbReference type="PANTHER" id="PTHR45861">
    <property type="entry name" value="DNA POLYMERASE ALPHA CATALYTIC SUBUNIT"/>
    <property type="match status" value="1"/>
</dbReference>
<evidence type="ECO:0000256" key="10">
    <source>
        <dbReference type="ARBA" id="ARBA00023125"/>
    </source>
</evidence>
<accession>A0ABP0W7C2</accession>
<evidence type="ECO:0000256" key="2">
    <source>
        <dbReference type="ARBA" id="ARBA00005755"/>
    </source>
</evidence>
<comment type="catalytic activity">
    <reaction evidence="12">
        <text>DNA(n) + a 2'-deoxyribonucleoside 5'-triphosphate = DNA(n+1) + diphosphate</text>
        <dbReference type="Rhea" id="RHEA:22508"/>
        <dbReference type="Rhea" id="RHEA-COMP:17339"/>
        <dbReference type="Rhea" id="RHEA-COMP:17340"/>
        <dbReference type="ChEBI" id="CHEBI:33019"/>
        <dbReference type="ChEBI" id="CHEBI:61560"/>
        <dbReference type="ChEBI" id="CHEBI:173112"/>
        <dbReference type="EC" id="2.7.7.7"/>
    </reaction>
</comment>
<keyword evidence="3 12" id="KW-0808">Transferase</keyword>
<dbReference type="Gene3D" id="1.10.3200.20">
    <property type="entry name" value="DNA Polymerase alpha, zinc finger"/>
    <property type="match status" value="1"/>
</dbReference>
<feature type="region of interest" description="Disordered" evidence="13">
    <location>
        <begin position="171"/>
        <end position="190"/>
    </location>
</feature>
<dbReference type="InterPro" id="IPR043502">
    <property type="entry name" value="DNA/RNA_pol_sf"/>
</dbReference>
<evidence type="ECO:0000259" key="17">
    <source>
        <dbReference type="Pfam" id="PF12254"/>
    </source>
</evidence>
<evidence type="ECO:0000256" key="7">
    <source>
        <dbReference type="ARBA" id="ARBA00022771"/>
    </source>
</evidence>
<dbReference type="InterPro" id="IPR045846">
    <property type="entry name" value="POLBc_alpha"/>
</dbReference>
<feature type="domain" description="Zinc finger DNA-directed DNA polymerase family B alpha" evidence="16">
    <location>
        <begin position="1347"/>
        <end position="1544"/>
    </location>
</feature>
<feature type="region of interest" description="Disordered" evidence="13">
    <location>
        <begin position="97"/>
        <end position="137"/>
    </location>
</feature>
<dbReference type="NCBIfam" id="TIGR00592">
    <property type="entry name" value="pol2"/>
    <property type="match status" value="1"/>
</dbReference>
<dbReference type="Gene3D" id="1.10.132.60">
    <property type="entry name" value="DNA polymerase family B, C-terminal domain"/>
    <property type="match status" value="1"/>
</dbReference>
<dbReference type="CDD" id="cd05776">
    <property type="entry name" value="DNA_polB_alpha_exo"/>
    <property type="match status" value="1"/>
</dbReference>
<dbReference type="InterPro" id="IPR017964">
    <property type="entry name" value="DNA-dir_DNA_pol_B_CS"/>
</dbReference>
<feature type="domain" description="DNA-directed DNA polymerase family B exonuclease" evidence="15">
    <location>
        <begin position="517"/>
        <end position="777"/>
    </location>
</feature>
<feature type="region of interest" description="Disordered" evidence="13">
    <location>
        <begin position="876"/>
        <end position="917"/>
    </location>
</feature>
<dbReference type="EMBL" id="OZ020109">
    <property type="protein sequence ID" value="CAK9261445.1"/>
    <property type="molecule type" value="Genomic_DNA"/>
</dbReference>
<dbReference type="SMART" id="SM00486">
    <property type="entry name" value="POLBc"/>
    <property type="match status" value="1"/>
</dbReference>
<feature type="compositionally biased region" description="Basic and acidic residues" evidence="13">
    <location>
        <begin position="126"/>
        <end position="137"/>
    </location>
</feature>
<evidence type="ECO:0000256" key="9">
    <source>
        <dbReference type="ARBA" id="ARBA00022932"/>
    </source>
</evidence>
<evidence type="ECO:0000313" key="19">
    <source>
        <dbReference type="Proteomes" id="UP001497444"/>
    </source>
</evidence>
<dbReference type="InterPro" id="IPR023211">
    <property type="entry name" value="DNA_pol_palm_dom_sf"/>
</dbReference>
<keyword evidence="11" id="KW-0539">Nucleus</keyword>
<dbReference type="CDD" id="cd05532">
    <property type="entry name" value="POLBc_alpha"/>
    <property type="match status" value="1"/>
</dbReference>
<dbReference type="Gene3D" id="2.40.50.730">
    <property type="match status" value="1"/>
</dbReference>
<protein>
    <recommendedName>
        <fullName evidence="12">DNA polymerase</fullName>
        <ecNumber evidence="12">2.7.7.7</ecNumber>
    </recommendedName>
</protein>
<dbReference type="Pfam" id="PF00136">
    <property type="entry name" value="DNA_pol_B"/>
    <property type="match status" value="1"/>
</dbReference>
<evidence type="ECO:0000256" key="1">
    <source>
        <dbReference type="ARBA" id="ARBA00004123"/>
    </source>
</evidence>
<dbReference type="Pfam" id="PF12254">
    <property type="entry name" value="DNA_pol_alpha_N"/>
    <property type="match status" value="1"/>
</dbReference>
<dbReference type="InterPro" id="IPR006134">
    <property type="entry name" value="DNA-dir_DNA_pol_B_multi_dom"/>
</dbReference>
<comment type="subcellular location">
    <subcellularLocation>
        <location evidence="1">Nucleus</location>
    </subcellularLocation>
</comment>
<keyword evidence="5 12" id="KW-0235">DNA replication</keyword>
<keyword evidence="10 12" id="KW-0238">DNA-binding</keyword>
<dbReference type="InterPro" id="IPR012337">
    <property type="entry name" value="RNaseH-like_sf"/>
</dbReference>
<dbReference type="Gene3D" id="1.10.287.690">
    <property type="entry name" value="Helix hairpin bin"/>
    <property type="match status" value="1"/>
</dbReference>
<dbReference type="Proteomes" id="UP001497444">
    <property type="component" value="Chromosome 14"/>
</dbReference>
<dbReference type="Pfam" id="PF03104">
    <property type="entry name" value="DNA_pol_B_exo1"/>
    <property type="match status" value="1"/>
</dbReference>
<reference evidence="18" key="1">
    <citation type="submission" date="2024-02" db="EMBL/GenBank/DDBJ databases">
        <authorList>
            <consortium name="ELIXIR-Norway"/>
            <consortium name="Elixir Norway"/>
        </authorList>
    </citation>
    <scope>NUCLEOTIDE SEQUENCE</scope>
</reference>
<dbReference type="Gene3D" id="3.90.1600.10">
    <property type="entry name" value="Palm domain of DNA polymerase"/>
    <property type="match status" value="1"/>
</dbReference>
<keyword evidence="8" id="KW-0862">Zinc</keyword>
<feature type="region of interest" description="Disordered" evidence="13">
    <location>
        <begin position="331"/>
        <end position="355"/>
    </location>
</feature>
<dbReference type="InterPro" id="IPR024647">
    <property type="entry name" value="DNA_pol_a_cat_su_N"/>
</dbReference>
<dbReference type="EC" id="2.7.7.7" evidence="12"/>
<dbReference type="InterPro" id="IPR042087">
    <property type="entry name" value="DNA_pol_B_thumb"/>
</dbReference>
<evidence type="ECO:0000256" key="5">
    <source>
        <dbReference type="ARBA" id="ARBA00022705"/>
    </source>
</evidence>
<dbReference type="InterPro" id="IPR015088">
    <property type="entry name" value="Znf_DNA-dir_DNA_pol_B_alpha"/>
</dbReference>
<feature type="compositionally biased region" description="Basic and acidic residues" evidence="13">
    <location>
        <begin position="334"/>
        <end position="347"/>
    </location>
</feature>
<comment type="similarity">
    <text evidence="2 12">Belongs to the DNA polymerase type-B family.</text>
</comment>
<keyword evidence="9 12" id="KW-0239">DNA-directed DNA polymerase</keyword>
<dbReference type="SUPFAM" id="SSF53098">
    <property type="entry name" value="Ribonuclease H-like"/>
    <property type="match status" value="1"/>
</dbReference>
<evidence type="ECO:0000259" key="14">
    <source>
        <dbReference type="Pfam" id="PF00136"/>
    </source>
</evidence>
<keyword evidence="4 12" id="KW-0548">Nucleotidyltransferase</keyword>
<evidence type="ECO:0000256" key="13">
    <source>
        <dbReference type="SAM" id="MobiDB-lite"/>
    </source>
</evidence>
<dbReference type="Gene3D" id="3.30.420.10">
    <property type="entry name" value="Ribonuclease H-like superfamily/Ribonuclease H"/>
    <property type="match status" value="1"/>
</dbReference>
<dbReference type="PANTHER" id="PTHR45861:SF1">
    <property type="entry name" value="DNA POLYMERASE ALPHA CATALYTIC SUBUNIT"/>
    <property type="match status" value="1"/>
</dbReference>
<dbReference type="PROSITE" id="PS00116">
    <property type="entry name" value="DNA_POLYMERASE_B"/>
    <property type="match status" value="1"/>
</dbReference>
<feature type="compositionally biased region" description="Gly residues" evidence="13">
    <location>
        <begin position="15"/>
        <end position="25"/>
    </location>
</feature>
<evidence type="ECO:0000259" key="16">
    <source>
        <dbReference type="Pfam" id="PF08996"/>
    </source>
</evidence>
<feature type="region of interest" description="Disordered" evidence="13">
    <location>
        <begin position="1"/>
        <end position="26"/>
    </location>
</feature>
<dbReference type="PRINTS" id="PR00106">
    <property type="entry name" value="DNAPOLB"/>
</dbReference>
<feature type="domain" description="DNA polymerase alpha catalytic subunit N-terminal" evidence="17">
    <location>
        <begin position="33"/>
        <end position="98"/>
    </location>
</feature>
<dbReference type="InterPro" id="IPR036397">
    <property type="entry name" value="RNaseH_sf"/>
</dbReference>
<evidence type="ECO:0000256" key="6">
    <source>
        <dbReference type="ARBA" id="ARBA00022723"/>
    </source>
</evidence>
<proteinExistence type="inferred from homology"/>
<sequence length="1549" mass="170531">MGGGDEGERRRRGGGEGGAAGGGGLTSARAAALSELRSLKQKGGRRIDGFQLKLEEKIYDTLSESDYNLLVAKRRETGANAFVVADDGLGYADVGEEVEWDVDEFPHDSDGDDGEDGHSGKRKNKKNGDGDVVKKDAPNRKAAALSAAAALIGKQRLASMFTSASGMPLLGRRARDEKTTAPRNNADNPESVLDDVLANLSTHDIDHEREKRRRFAAGSDPEHVMHLFCLQENHDASPLHTNEDFPEVHVPEVMPMVEGKTDAPSTQETVQKEVEPKAMVAQEKFSDGSDAPAVATSQKEEALTGLNAKITPVVDTGKGATAAWQTISKGVTKQRTDKKSMKGEEGVNKAAATSDANSLPLDASGRLSFFLIDAHEEAFGASPGSLYLFGKVLVGDKYESCCVVVHNMQRCVFAVPAPSVFPSDVLSELEQAANAGGPVETSALNAKLQELATGLKQELAEKLMDMDVVKFSMHPVKRSYAFDSSEVATGEHYFVKLSYPFKDPPLPLDLKGKNFVKLFGTRTSAMELLLIKRKMKGPCWLSIDNPRRCTGSSQVSWCKLEVSVEDPKNIMVAPPGKGPGEIPPLVVAAINLKTVMNHKHNVNEVASVSVVYCKQVKVDMPMPLAEWNKPEMLSHFSIVRKLDGGIFPMGFMSEVTQINSKAGCTVLSSESSERALLNHLMIKLHQVDPDVLVGHNISGFDLDVLLHRLQACKVANDMWSKVGRLKRSQMPRLTGGGATFGAGAGPGAMACIAGRLLCDTYVSSRELLREVSYTLTALSKSQLGRDRKELVPSEILGMYQASTTLLELIESGETDAWLALGLMFHLSVLPLTRQLTNISGNLWSRTLQGARAQRVEYLLLHEFHIRKFIVPDKISQREKENQANKRKNAIRPDEGMEGEEDEPFEAAPSDATGKQRKRGPAYLGGLVLEPKKGLYDRFVLLLDFNSLYPSIIQEYNVCFTTVDRPNDGSIPTLPSSETPGVLPQVLKGLVERRKQVKGWLKRTSDILKYQQLDIQQQALKLTANSMYGCLGFTNSRFYAKPIAELITSQGREILQSTVDLVQNTLNLEVIYGDTDSIMIHTGLDDLAAAKNIAVKVIKEVNKKYRLLEIDMDGVYKRMLLLKKKKYAAVKVLSNSDGTMREVIEQKGLDIVRRDWSSLSKDIGNYCLDQILSGRSREDVVEAIHSQLRKLQEEMRGGQVELEKYIITKTLTKPPEDYPDAKNQPHVKVALRRKQSGHRIGCCVGDTVPYIICIEQGSEATPSVGIADRARHPDELKQDSGNWLIDIDYYISQQIHPVVSRLCAPIEGTDAAHIADCLGLDASSFHQRQGTTNTSERDEALLSSAAILDDDDQYRHCEPLELVCLDCCKRYAFEGVSKLLTAPATASDSEHSDPLKCPACREAGGLKRSSPAMFANQVKLRAEEFVARYYDAWMMCDDEMCGHITRNVTLQVLGDSERGSVCPQYPGCNGHLRRQHTEVDLYKQLTHFCRLLDISRALDTVTDPIVKLAAEQKLASVRGAVDAAAQTINQLRNRCAFKWVQLDRLCITVN</sequence>
<name>A0ABP0W7C2_9BRYO</name>
<dbReference type="InterPro" id="IPR006133">
    <property type="entry name" value="DNA-dir_DNA_pol_B_exonuc"/>
</dbReference>
<dbReference type="SUPFAM" id="SSF56672">
    <property type="entry name" value="DNA/RNA polymerases"/>
    <property type="match status" value="1"/>
</dbReference>
<keyword evidence="6" id="KW-0479">Metal-binding</keyword>
<feature type="compositionally biased region" description="Acidic residues" evidence="13">
    <location>
        <begin position="895"/>
        <end position="904"/>
    </location>
</feature>